<proteinExistence type="inferred from homology"/>
<dbReference type="InterPro" id="IPR036388">
    <property type="entry name" value="WH-like_DNA-bd_sf"/>
</dbReference>
<keyword evidence="8" id="KW-1185">Reference proteome</keyword>
<dbReference type="InterPro" id="IPR000847">
    <property type="entry name" value="LysR_HTH_N"/>
</dbReference>
<dbReference type="Pfam" id="PF03466">
    <property type="entry name" value="LysR_substrate"/>
    <property type="match status" value="1"/>
</dbReference>
<name>A0A480AHI6_9BURK</name>
<evidence type="ECO:0000313" key="8">
    <source>
        <dbReference type="Proteomes" id="UP000301751"/>
    </source>
</evidence>
<dbReference type="PANTHER" id="PTHR30293:SF0">
    <property type="entry name" value="NITROGEN ASSIMILATION REGULATORY PROTEIN NAC"/>
    <property type="match status" value="1"/>
</dbReference>
<evidence type="ECO:0000313" key="7">
    <source>
        <dbReference type="EMBL" id="GCL61229.1"/>
    </source>
</evidence>
<sequence length="312" mass="33042">MNFKQLESFVHVAELGSFSKAALVLDIAQPALSRQVRALETDLRETLLLRNGRGVVLTEAGQRLYEHGRNLLQALAQAEADMGGARDEPLGRITIGLPPSVGRQLTLPLIDGFQRRCPRARLAIVEGLSSHITEWISTGRVDAGLLYNPEPQPALEITPVIEEALCLVSPMGLGGQGGHGASSAALPLADLPNHPLIVPERSHAIRKLLETRALLAGLKLDIAWEVSSIAAIIDLVCAGYGHAVLHASAVSASGRADALRVRPLVQPSLHSMLCLAVSARQRPSPLVRATTALLTELVRALPQGAAAASQPG</sequence>
<dbReference type="Pfam" id="PF00126">
    <property type="entry name" value="HTH_1"/>
    <property type="match status" value="1"/>
</dbReference>
<keyword evidence="5" id="KW-0804">Transcription</keyword>
<dbReference type="Proteomes" id="UP000301751">
    <property type="component" value="Unassembled WGS sequence"/>
</dbReference>
<dbReference type="PROSITE" id="PS50931">
    <property type="entry name" value="HTH_LYSR"/>
    <property type="match status" value="1"/>
</dbReference>
<organism evidence="7 8">
    <name type="scientific">Pseudaquabacterium pictum</name>
    <dbReference type="NCBI Taxonomy" id="2315236"/>
    <lineage>
        <taxon>Bacteria</taxon>
        <taxon>Pseudomonadati</taxon>
        <taxon>Pseudomonadota</taxon>
        <taxon>Betaproteobacteria</taxon>
        <taxon>Burkholderiales</taxon>
        <taxon>Sphaerotilaceae</taxon>
        <taxon>Pseudaquabacterium</taxon>
    </lineage>
</organism>
<dbReference type="GO" id="GO:0003677">
    <property type="term" value="F:DNA binding"/>
    <property type="evidence" value="ECO:0007669"/>
    <property type="project" value="UniProtKB-KW"/>
</dbReference>
<dbReference type="AlphaFoldDB" id="A0A480AHI6"/>
<dbReference type="Gene3D" id="1.10.10.10">
    <property type="entry name" value="Winged helix-like DNA-binding domain superfamily/Winged helix DNA-binding domain"/>
    <property type="match status" value="1"/>
</dbReference>
<accession>A0A480AHI6</accession>
<dbReference type="InterPro" id="IPR036390">
    <property type="entry name" value="WH_DNA-bd_sf"/>
</dbReference>
<dbReference type="EMBL" id="BJCL01000001">
    <property type="protein sequence ID" value="GCL61229.1"/>
    <property type="molecule type" value="Genomic_DNA"/>
</dbReference>
<evidence type="ECO:0000256" key="3">
    <source>
        <dbReference type="ARBA" id="ARBA00023125"/>
    </source>
</evidence>
<dbReference type="PRINTS" id="PR00039">
    <property type="entry name" value="HTHLYSR"/>
</dbReference>
<gene>
    <name evidence="7" type="ORF">AQPW35_03100</name>
</gene>
<dbReference type="SUPFAM" id="SSF46785">
    <property type="entry name" value="Winged helix' DNA-binding domain"/>
    <property type="match status" value="1"/>
</dbReference>
<keyword evidence="3" id="KW-0238">DNA-binding</keyword>
<keyword evidence="4" id="KW-0010">Activator</keyword>
<evidence type="ECO:0000256" key="2">
    <source>
        <dbReference type="ARBA" id="ARBA00023015"/>
    </source>
</evidence>
<evidence type="ECO:0000256" key="5">
    <source>
        <dbReference type="ARBA" id="ARBA00023163"/>
    </source>
</evidence>
<evidence type="ECO:0000256" key="4">
    <source>
        <dbReference type="ARBA" id="ARBA00023159"/>
    </source>
</evidence>
<protein>
    <submittedName>
        <fullName evidence="7">LysR family transcriptional regulator</fullName>
    </submittedName>
</protein>
<feature type="domain" description="HTH lysR-type" evidence="6">
    <location>
        <begin position="1"/>
        <end position="58"/>
    </location>
</feature>
<dbReference type="GO" id="GO:2000142">
    <property type="term" value="P:regulation of DNA-templated transcription initiation"/>
    <property type="evidence" value="ECO:0007669"/>
    <property type="project" value="TreeGrafter"/>
</dbReference>
<dbReference type="GO" id="GO:0003700">
    <property type="term" value="F:DNA-binding transcription factor activity"/>
    <property type="evidence" value="ECO:0007669"/>
    <property type="project" value="InterPro"/>
</dbReference>
<dbReference type="PANTHER" id="PTHR30293">
    <property type="entry name" value="TRANSCRIPTIONAL REGULATORY PROTEIN NAC-RELATED"/>
    <property type="match status" value="1"/>
</dbReference>
<dbReference type="Gene3D" id="3.40.190.290">
    <property type="match status" value="1"/>
</dbReference>
<keyword evidence="2" id="KW-0805">Transcription regulation</keyword>
<dbReference type="FunFam" id="1.10.10.10:FF:000001">
    <property type="entry name" value="LysR family transcriptional regulator"/>
    <property type="match status" value="1"/>
</dbReference>
<dbReference type="OrthoDB" id="8587114at2"/>
<dbReference type="InterPro" id="IPR005119">
    <property type="entry name" value="LysR_subst-bd"/>
</dbReference>
<comment type="similarity">
    <text evidence="1">Belongs to the LysR transcriptional regulatory family.</text>
</comment>
<evidence type="ECO:0000256" key="1">
    <source>
        <dbReference type="ARBA" id="ARBA00009437"/>
    </source>
</evidence>
<dbReference type="RefSeq" id="WP_137731000.1">
    <property type="nucleotide sequence ID" value="NZ_BJCL01000001.1"/>
</dbReference>
<dbReference type="SUPFAM" id="SSF53850">
    <property type="entry name" value="Periplasmic binding protein-like II"/>
    <property type="match status" value="1"/>
</dbReference>
<reference evidence="8" key="1">
    <citation type="submission" date="2019-03" db="EMBL/GenBank/DDBJ databases">
        <title>Aquabacterium pictum sp.nov., the first bacteriochlorophyll a-containing freshwater bacterium in the genus Aquabacterium of the class Betaproteobacteria.</title>
        <authorList>
            <person name="Hirose S."/>
            <person name="Tank M."/>
            <person name="Hara E."/>
            <person name="Tamaki H."/>
            <person name="Takaichi S."/>
            <person name="Haruta S."/>
            <person name="Hanada S."/>
        </authorList>
    </citation>
    <scope>NUCLEOTIDE SEQUENCE [LARGE SCALE GENOMIC DNA]</scope>
    <source>
        <strain evidence="8">W35</strain>
    </source>
</reference>
<comment type="caution">
    <text evidence="7">The sequence shown here is derived from an EMBL/GenBank/DDBJ whole genome shotgun (WGS) entry which is preliminary data.</text>
</comment>
<evidence type="ECO:0000259" key="6">
    <source>
        <dbReference type="PROSITE" id="PS50931"/>
    </source>
</evidence>